<feature type="region of interest" description="Disordered" evidence="6">
    <location>
        <begin position="242"/>
        <end position="351"/>
    </location>
</feature>
<evidence type="ECO:0000256" key="3">
    <source>
        <dbReference type="ARBA" id="ARBA00022454"/>
    </source>
</evidence>
<sequence>MSESIRPWMKTHLVHVAETYGGDLSTVPLEDKSKKVQIVELLTFGIENEDSAVWALISDKALCMPVKFSKEAVVAYNSKNSRSITENRSALVVINKFRPVSTRIPRPTGGMSTEAHLALNCDSVTLVGSLGESKWGNPNNIESEAALKEWSDGLRKDGGAGNVLKERKKAREGNTTECRIPAKRPISPRKPPVIEPKSHNSTSRARQTGNLDLYHEYKKRWHDSIESPLDFVVNFLVEDARDLGSSSPSQKYSVTSSPYSGWSPTPEKSSPLKATGSSPKQSSYLTAPTPAQRRARSPGLSPCERKVARPPPPPPPPVGSGPERILVPNSDPSYSQPSQPEVVSQPQSSPSQSVFVQLRESSRAPVEPVAWQPIFKKEDVDVEMLDEDDAQTHERLFGRAAKVKQNPLDWVVWNSGDRVVNWDRLYSVLRRSMIAGGD</sequence>
<dbReference type="Pfam" id="PF10341">
    <property type="entry name" value="TPP1"/>
    <property type="match status" value="1"/>
</dbReference>
<protein>
    <recommendedName>
        <fullName evidence="7">Shelterin complex subunit TPP1/Est3 domain-containing protein</fullName>
    </recommendedName>
</protein>
<dbReference type="AlphaFoldDB" id="A0AAD7I2V9"/>
<evidence type="ECO:0000313" key="9">
    <source>
        <dbReference type="Proteomes" id="UP001215280"/>
    </source>
</evidence>
<comment type="subcellular location">
    <subcellularLocation>
        <location evidence="2">Chromosome</location>
        <location evidence="2">Telomere</location>
    </subcellularLocation>
    <subcellularLocation>
        <location evidence="1">Nucleus</location>
    </subcellularLocation>
</comment>
<dbReference type="GO" id="GO:0007004">
    <property type="term" value="P:telomere maintenance via telomerase"/>
    <property type="evidence" value="ECO:0007669"/>
    <property type="project" value="InterPro"/>
</dbReference>
<feature type="region of interest" description="Disordered" evidence="6">
    <location>
        <begin position="181"/>
        <end position="209"/>
    </location>
</feature>
<keyword evidence="9" id="KW-1185">Reference proteome</keyword>
<evidence type="ECO:0000256" key="6">
    <source>
        <dbReference type="SAM" id="MobiDB-lite"/>
    </source>
</evidence>
<feature type="compositionally biased region" description="Pro residues" evidence="6">
    <location>
        <begin position="309"/>
        <end position="319"/>
    </location>
</feature>
<gene>
    <name evidence="8" type="ORF">DFH07DRAFT_967870</name>
</gene>
<dbReference type="Proteomes" id="UP001215280">
    <property type="component" value="Unassembled WGS sequence"/>
</dbReference>
<feature type="compositionally biased region" description="Polar residues" evidence="6">
    <location>
        <begin position="244"/>
        <end position="268"/>
    </location>
</feature>
<keyword evidence="5" id="KW-0539">Nucleus</keyword>
<feature type="region of interest" description="Disordered" evidence="6">
    <location>
        <begin position="157"/>
        <end position="176"/>
    </location>
</feature>
<evidence type="ECO:0000256" key="1">
    <source>
        <dbReference type="ARBA" id="ARBA00004123"/>
    </source>
</evidence>
<evidence type="ECO:0000256" key="5">
    <source>
        <dbReference type="ARBA" id="ARBA00023242"/>
    </source>
</evidence>
<accession>A0AAD7I2V9</accession>
<comment type="caution">
    <text evidence="8">The sequence shown here is derived from an EMBL/GenBank/DDBJ whole genome shotgun (WGS) entry which is preliminary data.</text>
</comment>
<evidence type="ECO:0000256" key="2">
    <source>
        <dbReference type="ARBA" id="ARBA00004574"/>
    </source>
</evidence>
<dbReference type="EMBL" id="JARJLG010000166">
    <property type="protein sequence ID" value="KAJ7733735.1"/>
    <property type="molecule type" value="Genomic_DNA"/>
</dbReference>
<dbReference type="GO" id="GO:0000781">
    <property type="term" value="C:chromosome, telomeric region"/>
    <property type="evidence" value="ECO:0007669"/>
    <property type="project" value="UniProtKB-SubCell"/>
</dbReference>
<keyword evidence="4" id="KW-0779">Telomere</keyword>
<feature type="domain" description="Shelterin complex subunit TPP1/Est3" evidence="7">
    <location>
        <begin position="28"/>
        <end position="97"/>
    </location>
</feature>
<feature type="compositionally biased region" description="Polar residues" evidence="6">
    <location>
        <begin position="275"/>
        <end position="286"/>
    </location>
</feature>
<feature type="compositionally biased region" description="Polar residues" evidence="6">
    <location>
        <begin position="199"/>
        <end position="209"/>
    </location>
</feature>
<name>A0AAD7I2V9_9AGAR</name>
<dbReference type="GO" id="GO:0042162">
    <property type="term" value="F:telomeric DNA binding"/>
    <property type="evidence" value="ECO:0007669"/>
    <property type="project" value="InterPro"/>
</dbReference>
<organism evidence="8 9">
    <name type="scientific">Mycena maculata</name>
    <dbReference type="NCBI Taxonomy" id="230809"/>
    <lineage>
        <taxon>Eukaryota</taxon>
        <taxon>Fungi</taxon>
        <taxon>Dikarya</taxon>
        <taxon>Basidiomycota</taxon>
        <taxon>Agaricomycotina</taxon>
        <taxon>Agaricomycetes</taxon>
        <taxon>Agaricomycetidae</taxon>
        <taxon>Agaricales</taxon>
        <taxon>Marasmiineae</taxon>
        <taxon>Mycenaceae</taxon>
        <taxon>Mycena</taxon>
    </lineage>
</organism>
<feature type="compositionally biased region" description="Low complexity" evidence="6">
    <location>
        <begin position="332"/>
        <end position="351"/>
    </location>
</feature>
<dbReference type="GO" id="GO:0005697">
    <property type="term" value="C:telomerase holoenzyme complex"/>
    <property type="evidence" value="ECO:0007669"/>
    <property type="project" value="InterPro"/>
</dbReference>
<reference evidence="8" key="1">
    <citation type="submission" date="2023-03" db="EMBL/GenBank/DDBJ databases">
        <title>Massive genome expansion in bonnet fungi (Mycena s.s.) driven by repeated elements and novel gene families across ecological guilds.</title>
        <authorList>
            <consortium name="Lawrence Berkeley National Laboratory"/>
            <person name="Harder C.B."/>
            <person name="Miyauchi S."/>
            <person name="Viragh M."/>
            <person name="Kuo A."/>
            <person name="Thoen E."/>
            <person name="Andreopoulos B."/>
            <person name="Lu D."/>
            <person name="Skrede I."/>
            <person name="Drula E."/>
            <person name="Henrissat B."/>
            <person name="Morin E."/>
            <person name="Kohler A."/>
            <person name="Barry K."/>
            <person name="LaButti K."/>
            <person name="Morin E."/>
            <person name="Salamov A."/>
            <person name="Lipzen A."/>
            <person name="Mereny Z."/>
            <person name="Hegedus B."/>
            <person name="Baldrian P."/>
            <person name="Stursova M."/>
            <person name="Weitz H."/>
            <person name="Taylor A."/>
            <person name="Grigoriev I.V."/>
            <person name="Nagy L.G."/>
            <person name="Martin F."/>
            <person name="Kauserud H."/>
        </authorList>
    </citation>
    <scope>NUCLEOTIDE SEQUENCE</scope>
    <source>
        <strain evidence="8">CBHHK188m</strain>
    </source>
</reference>
<proteinExistence type="predicted"/>
<dbReference type="InterPro" id="IPR019437">
    <property type="entry name" value="TPP1/Est3"/>
</dbReference>
<evidence type="ECO:0000313" key="8">
    <source>
        <dbReference type="EMBL" id="KAJ7733735.1"/>
    </source>
</evidence>
<keyword evidence="3" id="KW-0158">Chromosome</keyword>
<evidence type="ECO:0000256" key="4">
    <source>
        <dbReference type="ARBA" id="ARBA00022895"/>
    </source>
</evidence>
<evidence type="ECO:0000259" key="7">
    <source>
        <dbReference type="Pfam" id="PF10341"/>
    </source>
</evidence>